<dbReference type="RefSeq" id="WP_096328359.1">
    <property type="nucleotide sequence ID" value="NZ_FOMX01000010.1"/>
</dbReference>
<evidence type="ECO:0000313" key="3">
    <source>
        <dbReference type="Proteomes" id="UP000199400"/>
    </source>
</evidence>
<keyword evidence="1" id="KW-0732">Signal</keyword>
<organism evidence="2 3">
    <name type="scientific">Nannocystis exedens</name>
    <dbReference type="NCBI Taxonomy" id="54"/>
    <lineage>
        <taxon>Bacteria</taxon>
        <taxon>Pseudomonadati</taxon>
        <taxon>Myxococcota</taxon>
        <taxon>Polyangia</taxon>
        <taxon>Nannocystales</taxon>
        <taxon>Nannocystaceae</taxon>
        <taxon>Nannocystis</taxon>
    </lineage>
</organism>
<protein>
    <submittedName>
        <fullName evidence="2">Uncharacterized protein</fullName>
    </submittedName>
</protein>
<name>A0A1I1YQT8_9BACT</name>
<dbReference type="PROSITE" id="PS51257">
    <property type="entry name" value="PROKAR_LIPOPROTEIN"/>
    <property type="match status" value="1"/>
</dbReference>
<dbReference type="EMBL" id="FOMX01000010">
    <property type="protein sequence ID" value="SFE21861.1"/>
    <property type="molecule type" value="Genomic_DNA"/>
</dbReference>
<keyword evidence="3" id="KW-1185">Reference proteome</keyword>
<sequence length="145" mass="15566">MRRARLRWLTSTLTAAILGLACEEPPPAQQPTGALCAKAADCYREVEHALLGTVFCETQFEDGYCTHTCETDEDCCAVEGECMPGIGHVCTPLTNDQTKRCWVSCEDDARLDADPMAYCFTHAGPGAVCRSSGGGSESRNICAPP</sequence>
<feature type="signal peptide" evidence="1">
    <location>
        <begin position="1"/>
        <end position="21"/>
    </location>
</feature>
<gene>
    <name evidence="2" type="ORF">SAMN02745121_03469</name>
</gene>
<reference evidence="3" key="1">
    <citation type="submission" date="2016-10" db="EMBL/GenBank/DDBJ databases">
        <authorList>
            <person name="Varghese N."/>
            <person name="Submissions S."/>
        </authorList>
    </citation>
    <scope>NUCLEOTIDE SEQUENCE [LARGE SCALE GENOMIC DNA]</scope>
    <source>
        <strain evidence="3">ATCC 25963</strain>
    </source>
</reference>
<evidence type="ECO:0000256" key="1">
    <source>
        <dbReference type="SAM" id="SignalP"/>
    </source>
</evidence>
<dbReference type="Proteomes" id="UP000199400">
    <property type="component" value="Unassembled WGS sequence"/>
</dbReference>
<proteinExistence type="predicted"/>
<feature type="chain" id="PRO_5011612210" evidence="1">
    <location>
        <begin position="22"/>
        <end position="145"/>
    </location>
</feature>
<dbReference type="AlphaFoldDB" id="A0A1I1YQT8"/>
<evidence type="ECO:0000313" key="2">
    <source>
        <dbReference type="EMBL" id="SFE21861.1"/>
    </source>
</evidence>
<accession>A0A1I1YQT8</accession>